<accession>A0A9W6PKT2</accession>
<dbReference type="EMBL" id="BSRX01000048">
    <property type="protein sequence ID" value="GLW58149.1"/>
    <property type="molecule type" value="Genomic_DNA"/>
</dbReference>
<dbReference type="Gene3D" id="3.40.1350.10">
    <property type="match status" value="1"/>
</dbReference>
<evidence type="ECO:0000313" key="3">
    <source>
        <dbReference type="Proteomes" id="UP001165143"/>
    </source>
</evidence>
<reference evidence="2" key="1">
    <citation type="submission" date="2023-02" db="EMBL/GenBank/DDBJ databases">
        <title>Kitasatospora phosalacinea NBRC 14362.</title>
        <authorList>
            <person name="Ichikawa N."/>
            <person name="Sato H."/>
            <person name="Tonouchi N."/>
        </authorList>
    </citation>
    <scope>NUCLEOTIDE SEQUENCE</scope>
    <source>
        <strain evidence="2">NBRC 14362</strain>
    </source>
</reference>
<dbReference type="Proteomes" id="UP001165143">
    <property type="component" value="Unassembled WGS sequence"/>
</dbReference>
<dbReference type="GO" id="GO:0003676">
    <property type="term" value="F:nucleic acid binding"/>
    <property type="evidence" value="ECO:0007669"/>
    <property type="project" value="InterPro"/>
</dbReference>
<proteinExistence type="predicted"/>
<name>A0A9W6PKT2_9ACTN</name>
<gene>
    <name evidence="2" type="ORF">Kpho01_61600</name>
</gene>
<dbReference type="InterPro" id="IPR043714">
    <property type="entry name" value="DUF5655"/>
</dbReference>
<evidence type="ECO:0000259" key="1">
    <source>
        <dbReference type="Pfam" id="PF18899"/>
    </source>
</evidence>
<dbReference type="Pfam" id="PF18899">
    <property type="entry name" value="DUF5655"/>
    <property type="match status" value="1"/>
</dbReference>
<dbReference type="OrthoDB" id="9798761at2"/>
<organism evidence="2 3">
    <name type="scientific">Kitasatospora phosalacinea</name>
    <dbReference type="NCBI Taxonomy" id="2065"/>
    <lineage>
        <taxon>Bacteria</taxon>
        <taxon>Bacillati</taxon>
        <taxon>Actinomycetota</taxon>
        <taxon>Actinomycetes</taxon>
        <taxon>Kitasatosporales</taxon>
        <taxon>Streptomycetaceae</taxon>
        <taxon>Kitasatospora</taxon>
    </lineage>
</organism>
<comment type="caution">
    <text evidence="2">The sequence shown here is derived from an EMBL/GenBank/DDBJ whole genome shotgun (WGS) entry which is preliminary data.</text>
</comment>
<feature type="domain" description="DUF5655" evidence="1">
    <location>
        <begin position="187"/>
        <end position="294"/>
    </location>
</feature>
<dbReference type="RefSeq" id="WP_033253070.1">
    <property type="nucleotide sequence ID" value="NZ_BSRX01000048.1"/>
</dbReference>
<protein>
    <submittedName>
        <fullName evidence="2">Transporter</fullName>
    </submittedName>
</protein>
<sequence length="297" mass="32605">MVLRVFRRDGDAATELAGAAVPLERDLQAYVERNMTTLLGVRFLDTEVRTGPLHGGRIDSLGLDEDGSPVIVEYKRTRDQNVINQALFYLAWLRDHHDAFEALVVRRLGQEALAEVDWSSPRIICIAADYSRYDVHAIGEMNRRIDLVRYRAFGEDLLALELVASVAGSAAGSGSGALVVARPTAEQRLAGAAQAVRALYDDLDGRLLDFGDVHSVQLKQYVAYRRGPNFASVKVQAQGLLVYLRLDPAAVDLEEGFTRDVRGIGHHGTGDLEVRITSPEVLERAAPLLRAAYEAVA</sequence>
<dbReference type="AlphaFoldDB" id="A0A9W6PKT2"/>
<evidence type="ECO:0000313" key="2">
    <source>
        <dbReference type="EMBL" id="GLW58149.1"/>
    </source>
</evidence>
<dbReference type="InterPro" id="IPR011856">
    <property type="entry name" value="tRNA_endonuc-like_dom_sf"/>
</dbReference>